<gene>
    <name evidence="2" type="ORF">POJ06DRAFT_146358</name>
</gene>
<dbReference type="PROSITE" id="PS50181">
    <property type="entry name" value="FBOX"/>
    <property type="match status" value="1"/>
</dbReference>
<organism evidence="2 3">
    <name type="scientific">Lipomyces tetrasporus</name>
    <dbReference type="NCBI Taxonomy" id="54092"/>
    <lineage>
        <taxon>Eukaryota</taxon>
        <taxon>Fungi</taxon>
        <taxon>Dikarya</taxon>
        <taxon>Ascomycota</taxon>
        <taxon>Saccharomycotina</taxon>
        <taxon>Lipomycetes</taxon>
        <taxon>Lipomycetales</taxon>
        <taxon>Lipomycetaceae</taxon>
        <taxon>Lipomyces</taxon>
    </lineage>
</organism>
<dbReference type="Pfam" id="PF12937">
    <property type="entry name" value="F-box-like"/>
    <property type="match status" value="1"/>
</dbReference>
<dbReference type="InterPro" id="IPR001810">
    <property type="entry name" value="F-box_dom"/>
</dbReference>
<dbReference type="GeneID" id="80879763"/>
<evidence type="ECO:0000313" key="3">
    <source>
        <dbReference type="Proteomes" id="UP001217417"/>
    </source>
</evidence>
<dbReference type="RefSeq" id="XP_056041634.1">
    <property type="nucleotide sequence ID" value="XM_056184597.1"/>
</dbReference>
<reference evidence="2" key="1">
    <citation type="submission" date="2023-03" db="EMBL/GenBank/DDBJ databases">
        <title>Near-Complete genome sequence of Lipomyces tetrasporous NRRL Y-64009, an oleaginous yeast capable of growing on lignocellulosic hydrolysates.</title>
        <authorList>
            <consortium name="Lawrence Berkeley National Laboratory"/>
            <person name="Jagtap S.S."/>
            <person name="Liu J.-J."/>
            <person name="Walukiewicz H.E."/>
            <person name="Pangilinan J."/>
            <person name="Lipzen A."/>
            <person name="Ahrendt S."/>
            <person name="Koriabine M."/>
            <person name="Cobaugh K."/>
            <person name="Salamov A."/>
            <person name="Yoshinaga Y."/>
            <person name="Ng V."/>
            <person name="Daum C."/>
            <person name="Grigoriev I.V."/>
            <person name="Slininger P.J."/>
            <person name="Dien B.S."/>
            <person name="Jin Y.-S."/>
            <person name="Rao C.V."/>
        </authorList>
    </citation>
    <scope>NUCLEOTIDE SEQUENCE</scope>
    <source>
        <strain evidence="2">NRRL Y-64009</strain>
    </source>
</reference>
<evidence type="ECO:0000313" key="2">
    <source>
        <dbReference type="EMBL" id="KAJ8098184.1"/>
    </source>
</evidence>
<proteinExistence type="predicted"/>
<name>A0AAD7VR24_9ASCO</name>
<dbReference type="InterPro" id="IPR036047">
    <property type="entry name" value="F-box-like_dom_sf"/>
</dbReference>
<protein>
    <recommendedName>
        <fullName evidence="1">F-box domain-containing protein</fullName>
    </recommendedName>
</protein>
<dbReference type="EMBL" id="JARPMG010000009">
    <property type="protein sequence ID" value="KAJ8098184.1"/>
    <property type="molecule type" value="Genomic_DNA"/>
</dbReference>
<evidence type="ECO:0000259" key="1">
    <source>
        <dbReference type="PROSITE" id="PS50181"/>
    </source>
</evidence>
<feature type="domain" description="F-box" evidence="1">
    <location>
        <begin position="35"/>
        <end position="82"/>
    </location>
</feature>
<dbReference type="SUPFAM" id="SSF81383">
    <property type="entry name" value="F-box domain"/>
    <property type="match status" value="1"/>
</dbReference>
<dbReference type="AlphaFoldDB" id="A0AAD7VR24"/>
<dbReference type="Gene3D" id="1.20.1280.50">
    <property type="match status" value="1"/>
</dbReference>
<comment type="caution">
    <text evidence="2">The sequence shown here is derived from an EMBL/GenBank/DDBJ whole genome shotgun (WGS) entry which is preliminary data.</text>
</comment>
<sequence>MILQMTELASTMHSPEDSIEGIATRTKKLSRSQPKDTFCGSPIEVRLEILRLLTFGELLLVRRVCRLWREFIDQYYDLWTLADLQGSNGLGAASVVFNSRYKSLLLAEELRVSCDDWQFSECEEALFGNDWPKLRALHIECQLPLLSSSRIPGLLDQVSELSIHIGDSPTFIRMLVGHPLPQLRSLWFYADWHELFQGVISYYVRESDVREMRQLEHLRLGSADPLADYTFLSLFERLYDSNKFIPLGKGGIHLLIKLFPSISRLTITRIAYSDVDYRIDPHYISNFYGLCLESLRNLTDMTIKYSVLPQITLSRCVNLTLCCTNVSHVSTRNPMGKTTAKCLQSLTLSSVYRMTNQHVYNILQDMCGENLTSLDLSSVPCDLSSILFYGKPADSCAPDGPMGSNKITFARGITKSCSRLRILVVGDTANDDALREFRKLRLLEYFEVKHSKEVSRAGILGLLGLSLRKSREFRSTEDLLSSIASIDTKLTSIAVRDCLNIYLGLLKPLERFGIRVDCRRTTSFSICGEYMHFDSARSPHPVPNHGYDRLREPVFSESVRYSDSGGPLLQTRWV</sequence>
<accession>A0AAD7VR24</accession>
<dbReference type="Proteomes" id="UP001217417">
    <property type="component" value="Unassembled WGS sequence"/>
</dbReference>
<keyword evidence="3" id="KW-1185">Reference proteome</keyword>